<protein>
    <submittedName>
        <fullName evidence="1">Uncharacterized protein</fullName>
    </submittedName>
</protein>
<sequence>MKTNAGMLKQFYDSERYWPKGYTVYDLLIIIEGHDDLTEEFENIGEYIRSLADSTSIEIISGVLNWELDDSVDQRELFIRDQFTAFSTNQ</sequence>
<evidence type="ECO:0000313" key="2">
    <source>
        <dbReference type="Proteomes" id="UP000185639"/>
    </source>
</evidence>
<keyword evidence="2" id="KW-1185">Reference proteome</keyword>
<gene>
    <name evidence="1" type="ORF">SAMN05421686_1222</name>
</gene>
<reference evidence="2" key="1">
    <citation type="submission" date="2017-01" db="EMBL/GenBank/DDBJ databases">
        <authorList>
            <person name="Varghese N."/>
            <person name="Submissions S."/>
        </authorList>
    </citation>
    <scope>NUCLEOTIDE SEQUENCE [LARGE SCALE GENOMIC DNA]</scope>
    <source>
        <strain evidence="2">DSM 24913</strain>
    </source>
</reference>
<dbReference type="AlphaFoldDB" id="A0A1N7QD04"/>
<dbReference type="Proteomes" id="UP000185639">
    <property type="component" value="Unassembled WGS sequence"/>
</dbReference>
<accession>A0A1N7QD04</accession>
<evidence type="ECO:0000313" key="1">
    <source>
        <dbReference type="EMBL" id="SIT20639.1"/>
    </source>
</evidence>
<organism evidence="1 2">
    <name type="scientific">Thalassolituus maritimus</name>
    <dbReference type="NCBI Taxonomy" id="484498"/>
    <lineage>
        <taxon>Bacteria</taxon>
        <taxon>Pseudomonadati</taxon>
        <taxon>Pseudomonadota</taxon>
        <taxon>Gammaproteobacteria</taxon>
        <taxon>Oceanospirillales</taxon>
        <taxon>Oceanospirillaceae</taxon>
        <taxon>Thalassolituus</taxon>
    </lineage>
</organism>
<dbReference type="RefSeq" id="WP_076518239.1">
    <property type="nucleotide sequence ID" value="NZ_FTOH01000022.1"/>
</dbReference>
<dbReference type="EMBL" id="FTOH01000022">
    <property type="protein sequence ID" value="SIT20639.1"/>
    <property type="molecule type" value="Genomic_DNA"/>
</dbReference>
<proteinExistence type="predicted"/>
<name>A0A1N7QD04_9GAMM</name>